<name>A3BT47_ORYSJ</name>
<feature type="region of interest" description="Disordered" evidence="1">
    <location>
        <begin position="40"/>
        <end position="71"/>
    </location>
</feature>
<gene>
    <name evidence="2" type="ORF">OsJ_27314</name>
</gene>
<organism evidence="2">
    <name type="scientific">Oryza sativa subsp. japonica</name>
    <name type="common">Rice</name>
    <dbReference type="NCBI Taxonomy" id="39947"/>
    <lineage>
        <taxon>Eukaryota</taxon>
        <taxon>Viridiplantae</taxon>
        <taxon>Streptophyta</taxon>
        <taxon>Embryophyta</taxon>
        <taxon>Tracheophyta</taxon>
        <taxon>Spermatophyta</taxon>
        <taxon>Magnoliopsida</taxon>
        <taxon>Liliopsida</taxon>
        <taxon>Poales</taxon>
        <taxon>Poaceae</taxon>
        <taxon>BOP clade</taxon>
        <taxon>Oryzoideae</taxon>
        <taxon>Oryzeae</taxon>
        <taxon>Oryzinae</taxon>
        <taxon>Oryza</taxon>
        <taxon>Oryza sativa</taxon>
    </lineage>
</organism>
<dbReference type="Proteomes" id="UP000007752">
    <property type="component" value="Chromosome 8"/>
</dbReference>
<sequence length="88" mass="9394">MESGSALDTPWIGEWLMILLPPLDFPLPPLAPADLTVKRTFVGDGEEGERGDDGRREKEATVPPPPPGGVRAAVDLAHRCSAVDAARH</sequence>
<proteinExistence type="predicted"/>
<evidence type="ECO:0000256" key="1">
    <source>
        <dbReference type="SAM" id="MobiDB-lite"/>
    </source>
</evidence>
<protein>
    <submittedName>
        <fullName evidence="2">Uncharacterized protein</fullName>
    </submittedName>
</protein>
<reference evidence="2" key="1">
    <citation type="journal article" date="2005" name="PLoS Biol.">
        <title>The genomes of Oryza sativa: a history of duplications.</title>
        <authorList>
            <person name="Yu J."/>
            <person name="Wang J."/>
            <person name="Lin W."/>
            <person name="Li S."/>
            <person name="Li H."/>
            <person name="Zhou J."/>
            <person name="Ni P."/>
            <person name="Dong W."/>
            <person name="Hu S."/>
            <person name="Zeng C."/>
            <person name="Zhang J."/>
            <person name="Zhang Y."/>
            <person name="Li R."/>
            <person name="Xu Z."/>
            <person name="Li S."/>
            <person name="Li X."/>
            <person name="Zheng H."/>
            <person name="Cong L."/>
            <person name="Lin L."/>
            <person name="Yin J."/>
            <person name="Geng J."/>
            <person name="Li G."/>
            <person name="Shi J."/>
            <person name="Liu J."/>
            <person name="Lv H."/>
            <person name="Li J."/>
            <person name="Wang J."/>
            <person name="Deng Y."/>
            <person name="Ran L."/>
            <person name="Shi X."/>
            <person name="Wang X."/>
            <person name="Wu Q."/>
            <person name="Li C."/>
            <person name="Ren X."/>
            <person name="Wang J."/>
            <person name="Wang X."/>
            <person name="Li D."/>
            <person name="Liu D."/>
            <person name="Zhang X."/>
            <person name="Ji Z."/>
            <person name="Zhao W."/>
            <person name="Sun Y."/>
            <person name="Zhang Z."/>
            <person name="Bao J."/>
            <person name="Han Y."/>
            <person name="Dong L."/>
            <person name="Ji J."/>
            <person name="Chen P."/>
            <person name="Wu S."/>
            <person name="Liu J."/>
            <person name="Xiao Y."/>
            <person name="Bu D."/>
            <person name="Tan J."/>
            <person name="Yang L."/>
            <person name="Ye C."/>
            <person name="Zhang J."/>
            <person name="Xu J."/>
            <person name="Zhou Y."/>
            <person name="Yu Y."/>
            <person name="Zhang B."/>
            <person name="Zhuang S."/>
            <person name="Wei H."/>
            <person name="Liu B."/>
            <person name="Lei M."/>
            <person name="Yu H."/>
            <person name="Li Y."/>
            <person name="Xu H."/>
            <person name="Wei S."/>
            <person name="He X."/>
            <person name="Fang L."/>
            <person name="Zhang Z."/>
            <person name="Zhang Y."/>
            <person name="Huang X."/>
            <person name="Su Z."/>
            <person name="Tong W."/>
            <person name="Li J."/>
            <person name="Tong Z."/>
            <person name="Li S."/>
            <person name="Ye J."/>
            <person name="Wang L."/>
            <person name="Fang L."/>
            <person name="Lei T."/>
            <person name="Chen C."/>
            <person name="Chen H."/>
            <person name="Xu Z."/>
            <person name="Li H."/>
            <person name="Huang H."/>
            <person name="Zhang F."/>
            <person name="Xu H."/>
            <person name="Li N."/>
            <person name="Zhao C."/>
            <person name="Li S."/>
            <person name="Dong L."/>
            <person name="Huang Y."/>
            <person name="Li L."/>
            <person name="Xi Y."/>
            <person name="Qi Q."/>
            <person name="Li W."/>
            <person name="Zhang B."/>
            <person name="Hu W."/>
            <person name="Zhang Y."/>
            <person name="Tian X."/>
            <person name="Jiao Y."/>
            <person name="Liang X."/>
            <person name="Jin J."/>
            <person name="Gao L."/>
            <person name="Zheng W."/>
            <person name="Hao B."/>
            <person name="Liu S."/>
            <person name="Wang W."/>
            <person name="Yuan L."/>
            <person name="Cao M."/>
            <person name="McDermott J."/>
            <person name="Samudrala R."/>
            <person name="Wang J."/>
            <person name="Wong G.K."/>
            <person name="Yang H."/>
        </authorList>
    </citation>
    <scope>NUCLEOTIDE SEQUENCE [LARGE SCALE GENOMIC DNA]</scope>
</reference>
<dbReference type="EMBL" id="CM000145">
    <property type="protein sequence ID" value="EAZ42736.1"/>
    <property type="molecule type" value="Genomic_DNA"/>
</dbReference>
<accession>A3BT47</accession>
<dbReference type="AlphaFoldDB" id="A3BT47"/>
<evidence type="ECO:0000313" key="2">
    <source>
        <dbReference type="EMBL" id="EAZ42736.1"/>
    </source>
</evidence>
<feature type="compositionally biased region" description="Basic and acidic residues" evidence="1">
    <location>
        <begin position="51"/>
        <end position="60"/>
    </location>
</feature>
<reference evidence="2" key="2">
    <citation type="submission" date="2008-12" db="EMBL/GenBank/DDBJ databases">
        <title>Improved gene annotation of the rice (Oryza sativa) genomes.</title>
        <authorList>
            <person name="Wang J."/>
            <person name="Li R."/>
            <person name="Fan W."/>
            <person name="Huang Q."/>
            <person name="Zhang J."/>
            <person name="Zhou Y."/>
            <person name="Hu Y."/>
            <person name="Zi S."/>
            <person name="Li J."/>
            <person name="Ni P."/>
            <person name="Zheng H."/>
            <person name="Zhang Y."/>
            <person name="Zhao M."/>
            <person name="Hao Q."/>
            <person name="McDermott J."/>
            <person name="Samudrala R."/>
            <person name="Kristiansen K."/>
            <person name="Wong G.K.-S."/>
        </authorList>
    </citation>
    <scope>NUCLEOTIDE SEQUENCE</scope>
</reference>